<protein>
    <submittedName>
        <fullName evidence="1">Uncharacterized protein</fullName>
    </submittedName>
</protein>
<comment type="caution">
    <text evidence="1">The sequence shown here is derived from an EMBL/GenBank/DDBJ whole genome shotgun (WGS) entry which is preliminary data.</text>
</comment>
<evidence type="ECO:0000313" key="2">
    <source>
        <dbReference type="Proteomes" id="UP001219934"/>
    </source>
</evidence>
<keyword evidence="2" id="KW-1185">Reference proteome</keyword>
<proteinExistence type="predicted"/>
<reference evidence="1" key="1">
    <citation type="submission" date="2022-11" db="EMBL/GenBank/DDBJ databases">
        <title>Chromosome-level genome of Pogonophryne albipinna.</title>
        <authorList>
            <person name="Jo E."/>
        </authorList>
    </citation>
    <scope>NUCLEOTIDE SEQUENCE</scope>
    <source>
        <strain evidence="1">SGF0006</strain>
        <tissue evidence="1">Muscle</tissue>
    </source>
</reference>
<organism evidence="1 2">
    <name type="scientific">Pogonophryne albipinna</name>
    <dbReference type="NCBI Taxonomy" id="1090488"/>
    <lineage>
        <taxon>Eukaryota</taxon>
        <taxon>Metazoa</taxon>
        <taxon>Chordata</taxon>
        <taxon>Craniata</taxon>
        <taxon>Vertebrata</taxon>
        <taxon>Euteleostomi</taxon>
        <taxon>Actinopterygii</taxon>
        <taxon>Neopterygii</taxon>
        <taxon>Teleostei</taxon>
        <taxon>Neoteleostei</taxon>
        <taxon>Acanthomorphata</taxon>
        <taxon>Eupercaria</taxon>
        <taxon>Perciformes</taxon>
        <taxon>Notothenioidei</taxon>
        <taxon>Pogonophryne</taxon>
    </lineage>
</organism>
<accession>A0AAD6AUX2</accession>
<dbReference type="Proteomes" id="UP001219934">
    <property type="component" value="Unassembled WGS sequence"/>
</dbReference>
<sequence length="100" mass="10972">MNLLLRTPVVMTHHISSPITQQTKHDPIVKIHISVCQSSSHCRLIPHISPGNTCQNGLMHTLVRPTLPGIQTSLGMKQFFPFPLDTAAAISLFQGFNACT</sequence>
<evidence type="ECO:0000313" key="1">
    <source>
        <dbReference type="EMBL" id="KAJ4931360.1"/>
    </source>
</evidence>
<gene>
    <name evidence="1" type="ORF">JOQ06_025657</name>
</gene>
<dbReference type="AlphaFoldDB" id="A0AAD6AUX2"/>
<name>A0AAD6AUX2_9TELE</name>
<dbReference type="EMBL" id="JAPTMU010000015">
    <property type="protein sequence ID" value="KAJ4931360.1"/>
    <property type="molecule type" value="Genomic_DNA"/>
</dbReference>